<evidence type="ECO:0000256" key="2">
    <source>
        <dbReference type="ARBA" id="ARBA00023002"/>
    </source>
</evidence>
<gene>
    <name evidence="5" type="ORF">HPF_22715</name>
</gene>
<dbReference type="GO" id="GO:0016491">
    <property type="term" value="F:oxidoreductase activity"/>
    <property type="evidence" value="ECO:0007669"/>
    <property type="project" value="UniProtKB-KW"/>
</dbReference>
<evidence type="ECO:0000256" key="1">
    <source>
        <dbReference type="ARBA" id="ARBA00001974"/>
    </source>
</evidence>
<evidence type="ECO:0000256" key="3">
    <source>
        <dbReference type="PIRSR" id="PIRSR601613-1"/>
    </source>
</evidence>
<dbReference type="PANTHER" id="PTHR42923:SF17">
    <property type="entry name" value="AMINE OXIDASE DOMAIN-CONTAINING PROTEIN"/>
    <property type="match status" value="1"/>
</dbReference>
<evidence type="ECO:0000313" key="5">
    <source>
        <dbReference type="EMBL" id="QBM30518.1"/>
    </source>
</evidence>
<dbReference type="InterPro" id="IPR036188">
    <property type="entry name" value="FAD/NAD-bd_sf"/>
</dbReference>
<dbReference type="SUPFAM" id="SSF51905">
    <property type="entry name" value="FAD/NAD(P)-binding domain"/>
    <property type="match status" value="1"/>
</dbReference>
<dbReference type="Gene3D" id="3.50.50.60">
    <property type="entry name" value="FAD/NAD(P)-binding domain"/>
    <property type="match status" value="1"/>
</dbReference>
<dbReference type="EMBL" id="CP037867">
    <property type="protein sequence ID" value="QBM30518.1"/>
    <property type="molecule type" value="Genomic_DNA"/>
</dbReference>
<dbReference type="PANTHER" id="PTHR42923">
    <property type="entry name" value="PROTOPORPHYRINOGEN OXIDASE"/>
    <property type="match status" value="1"/>
</dbReference>
<dbReference type="RefSeq" id="WP_133157930.1">
    <property type="nucleotide sequence ID" value="NZ_CP037867.1"/>
</dbReference>
<feature type="domain" description="Amine oxidase" evidence="4">
    <location>
        <begin position="30"/>
        <end position="318"/>
    </location>
</feature>
<dbReference type="Pfam" id="PF01593">
    <property type="entry name" value="Amino_oxidase"/>
    <property type="match status" value="1"/>
</dbReference>
<protein>
    <submittedName>
        <fullName evidence="5">Protoporphyrinogen oxidase</fullName>
    </submittedName>
</protein>
<dbReference type="Gene3D" id="3.30.70.1990">
    <property type="match status" value="1"/>
</dbReference>
<accession>A0A4P6X7I8</accession>
<dbReference type="InterPro" id="IPR050464">
    <property type="entry name" value="Zeta_carotene_desat/Oxidored"/>
</dbReference>
<comment type="cofactor">
    <cofactor evidence="1">
        <name>FAD</name>
        <dbReference type="ChEBI" id="CHEBI:57692"/>
    </cofactor>
</comment>
<keyword evidence="6" id="KW-1185">Reference proteome</keyword>
<proteinExistence type="predicted"/>
<feature type="binding site" evidence="3">
    <location>
        <begin position="49"/>
        <end position="50"/>
    </location>
    <ligand>
        <name>FAD</name>
        <dbReference type="ChEBI" id="CHEBI:57692"/>
    </ligand>
</feature>
<reference evidence="5 6" key="1">
    <citation type="submission" date="2019-03" db="EMBL/GenBank/DDBJ databases">
        <authorList>
            <person name="Sebastian G."/>
            <person name="Baumann P."/>
            <person name="Ruckert C."/>
            <person name="Kalinowski J."/>
            <person name="Nebel B."/>
            <person name="Takors R."/>
            <person name="Blombach B."/>
        </authorList>
    </citation>
    <scope>NUCLEOTIDE SEQUENCE [LARGE SCALE GENOMIC DNA]</scope>
    <source>
        <strain evidence="5 6">DSM 1084</strain>
    </source>
</reference>
<evidence type="ECO:0000259" key="4">
    <source>
        <dbReference type="Pfam" id="PF01593"/>
    </source>
</evidence>
<dbReference type="PRINTS" id="PR00757">
    <property type="entry name" value="AMINEOXDASEF"/>
</dbReference>
<dbReference type="AlphaFoldDB" id="A0A4P6X7I8"/>
<evidence type="ECO:0000313" key="6">
    <source>
        <dbReference type="Proteomes" id="UP000293912"/>
    </source>
</evidence>
<dbReference type="Gene3D" id="1.10.405.20">
    <property type="match status" value="1"/>
</dbReference>
<dbReference type="InterPro" id="IPR001613">
    <property type="entry name" value="Flavin_amine_oxidase"/>
</dbReference>
<dbReference type="InterPro" id="IPR002937">
    <property type="entry name" value="Amino_oxidase"/>
</dbReference>
<name>A0A4P6X7I8_HYDPS</name>
<sequence>MYSVPTPSPIGGAPANPPQRPRVAIVGSGISGLAAAHTLSGLADLTLFEAGDYFGGHTHTVDVTLPDPLGRPTTFGVDTGFLVLNERTYPNLLALFDQLQVPVAPSDMSFSVQAPGAGPRGSALEWSGSDLSTVFAQRENLGNARFWRMLADIVRFNRLTTRLAKRGDDLGADSPLLEPLGDFLERHRFSAAFRDWYFLPMMGCIWSCPTDQMLRFPVATMVRFCHNHGLIQVTNRPQWYTVAGGARQYVEKIVARIPDRRLNTPVQQVLRDAQGVRVVSEGRVERFDAIVMACHSDQALAILGEAATPEERAALGAVRYQPNRAVLHTDASVLPQREKAWAAWNYEAGGAGDEPRVCLHYLINRLQPLPLKTPVIVSLNPQRAIDPATVIGEYEYAHPVFDLAAIRAQKAMVDLQGRHDTFYAGAWMGYGFHEDGLKAGLRAARELIMAHDLLPQRTATETRDAALPGVFA</sequence>
<feature type="binding site" evidence="3">
    <location>
        <position position="266"/>
    </location>
    <ligand>
        <name>FAD</name>
        <dbReference type="ChEBI" id="CHEBI:57692"/>
    </ligand>
</feature>
<feature type="binding site" evidence="3">
    <location>
        <position position="31"/>
    </location>
    <ligand>
        <name>FAD</name>
        <dbReference type="ChEBI" id="CHEBI:57692"/>
    </ligand>
</feature>
<organism evidence="5 6">
    <name type="scientific">Hydrogenophaga pseudoflava</name>
    <name type="common">Pseudomonas carboxydoflava</name>
    <dbReference type="NCBI Taxonomy" id="47421"/>
    <lineage>
        <taxon>Bacteria</taxon>
        <taxon>Pseudomonadati</taxon>
        <taxon>Pseudomonadota</taxon>
        <taxon>Betaproteobacteria</taxon>
        <taxon>Burkholderiales</taxon>
        <taxon>Comamonadaceae</taxon>
        <taxon>Hydrogenophaga</taxon>
    </lineage>
</organism>
<keyword evidence="2" id="KW-0560">Oxidoreductase</keyword>
<dbReference type="Proteomes" id="UP000293912">
    <property type="component" value="Chromosome"/>
</dbReference>
<dbReference type="KEGG" id="hpse:HPF_22715"/>